<dbReference type="Gene3D" id="1.10.630.10">
    <property type="entry name" value="Cytochrome P450"/>
    <property type="match status" value="1"/>
</dbReference>
<dbReference type="GO" id="GO:0004497">
    <property type="term" value="F:monooxygenase activity"/>
    <property type="evidence" value="ECO:0007669"/>
    <property type="project" value="UniProtKB-KW"/>
</dbReference>
<evidence type="ECO:0000256" key="8">
    <source>
        <dbReference type="ARBA" id="ARBA00023004"/>
    </source>
</evidence>
<keyword evidence="8" id="KW-0408">Iron</keyword>
<dbReference type="InterPro" id="IPR002401">
    <property type="entry name" value="Cyt_P450_E_grp-I"/>
</dbReference>
<dbReference type="GO" id="GO:0020037">
    <property type="term" value="F:heme binding"/>
    <property type="evidence" value="ECO:0007669"/>
    <property type="project" value="InterPro"/>
</dbReference>
<evidence type="ECO:0000256" key="1">
    <source>
        <dbReference type="ARBA" id="ARBA00004167"/>
    </source>
</evidence>
<evidence type="ECO:0000313" key="11">
    <source>
        <dbReference type="EMBL" id="SPC90454.1"/>
    </source>
</evidence>
<evidence type="ECO:0000256" key="2">
    <source>
        <dbReference type="ARBA" id="ARBA00010617"/>
    </source>
</evidence>
<dbReference type="InterPro" id="IPR050665">
    <property type="entry name" value="Cytochrome_P450_Monooxygen"/>
</dbReference>
<evidence type="ECO:0000256" key="10">
    <source>
        <dbReference type="ARBA" id="ARBA00023136"/>
    </source>
</evidence>
<dbReference type="InterPro" id="IPR001128">
    <property type="entry name" value="Cyt_P450"/>
</dbReference>
<dbReference type="PANTHER" id="PTHR24282:SF130">
    <property type="entry name" value="CYTOCHROME P450 FAMILY PROTEIN"/>
    <property type="match status" value="1"/>
</dbReference>
<keyword evidence="7" id="KW-0560">Oxidoreductase</keyword>
<sequence>MYSTGSKQHLYVSQPELLRELGLHTSLDLGRPSYLAEAFQPLLGDGIIRANGNNWAYQRKLIAPEFFLNKVKNMLGVMEQSTIAMMKTWENRIIESEGGVADMIIDEDLKSLSADIISRACFGSSFSQGNQIFAKIASLQDILSKPSVLFGLSNFRFLPTKNNREIWRLKKEVETLILTVVRDRQQESQKGIIPEKDLLQMMLESAATSDDKLSHRLKADRLIVDMCKNIYFAGHETTALATSWILMLLALHPEWQERVRAEILEVCGDRFHDLFQDMDAFRKLKMVF</sequence>
<dbReference type="AlphaFoldDB" id="A0A2N9FUL4"/>
<dbReference type="GO" id="GO:0005506">
    <property type="term" value="F:iron ion binding"/>
    <property type="evidence" value="ECO:0007669"/>
    <property type="project" value="InterPro"/>
</dbReference>
<keyword evidence="3" id="KW-0349">Heme</keyword>
<name>A0A2N9FUL4_FAGSY</name>
<dbReference type="SUPFAM" id="SSF48264">
    <property type="entry name" value="Cytochrome P450"/>
    <property type="match status" value="1"/>
</dbReference>
<evidence type="ECO:0008006" key="12">
    <source>
        <dbReference type="Google" id="ProtNLM"/>
    </source>
</evidence>
<evidence type="ECO:0000256" key="3">
    <source>
        <dbReference type="ARBA" id="ARBA00022617"/>
    </source>
</evidence>
<evidence type="ECO:0000256" key="6">
    <source>
        <dbReference type="ARBA" id="ARBA00022989"/>
    </source>
</evidence>
<protein>
    <recommendedName>
        <fullName evidence="12">Cytochrome P450</fullName>
    </recommendedName>
</protein>
<evidence type="ECO:0000256" key="4">
    <source>
        <dbReference type="ARBA" id="ARBA00022692"/>
    </source>
</evidence>
<keyword evidence="10" id="KW-0472">Membrane</keyword>
<evidence type="ECO:0000256" key="9">
    <source>
        <dbReference type="ARBA" id="ARBA00023033"/>
    </source>
</evidence>
<comment type="similarity">
    <text evidence="2">Belongs to the cytochrome P450 family.</text>
</comment>
<keyword evidence="9" id="KW-0503">Monooxygenase</keyword>
<dbReference type="GO" id="GO:0016705">
    <property type="term" value="F:oxidoreductase activity, acting on paired donors, with incorporation or reduction of molecular oxygen"/>
    <property type="evidence" value="ECO:0007669"/>
    <property type="project" value="InterPro"/>
</dbReference>
<evidence type="ECO:0000256" key="5">
    <source>
        <dbReference type="ARBA" id="ARBA00022723"/>
    </source>
</evidence>
<evidence type="ECO:0000256" key="7">
    <source>
        <dbReference type="ARBA" id="ARBA00023002"/>
    </source>
</evidence>
<gene>
    <name evidence="11" type="ORF">FSB_LOCUS18336</name>
</gene>
<organism evidence="11">
    <name type="scientific">Fagus sylvatica</name>
    <name type="common">Beechnut</name>
    <dbReference type="NCBI Taxonomy" id="28930"/>
    <lineage>
        <taxon>Eukaryota</taxon>
        <taxon>Viridiplantae</taxon>
        <taxon>Streptophyta</taxon>
        <taxon>Embryophyta</taxon>
        <taxon>Tracheophyta</taxon>
        <taxon>Spermatophyta</taxon>
        <taxon>Magnoliopsida</taxon>
        <taxon>eudicotyledons</taxon>
        <taxon>Gunneridae</taxon>
        <taxon>Pentapetalae</taxon>
        <taxon>rosids</taxon>
        <taxon>fabids</taxon>
        <taxon>Fagales</taxon>
        <taxon>Fagaceae</taxon>
        <taxon>Fagus</taxon>
    </lineage>
</organism>
<keyword evidence="5" id="KW-0479">Metal-binding</keyword>
<accession>A0A2N9FUL4</accession>
<dbReference type="Pfam" id="PF00067">
    <property type="entry name" value="p450"/>
    <property type="match status" value="1"/>
</dbReference>
<proteinExistence type="inferred from homology"/>
<comment type="subcellular location">
    <subcellularLocation>
        <location evidence="1">Membrane</location>
        <topology evidence="1">Single-pass membrane protein</topology>
    </subcellularLocation>
</comment>
<dbReference type="EMBL" id="OIVN01001147">
    <property type="protein sequence ID" value="SPC90454.1"/>
    <property type="molecule type" value="Genomic_DNA"/>
</dbReference>
<dbReference type="PANTHER" id="PTHR24282">
    <property type="entry name" value="CYTOCHROME P450 FAMILY MEMBER"/>
    <property type="match status" value="1"/>
</dbReference>
<dbReference type="GO" id="GO:0016020">
    <property type="term" value="C:membrane"/>
    <property type="evidence" value="ECO:0007669"/>
    <property type="project" value="UniProtKB-SubCell"/>
</dbReference>
<reference evidence="11" key="1">
    <citation type="submission" date="2018-02" db="EMBL/GenBank/DDBJ databases">
        <authorList>
            <person name="Cohen D.B."/>
            <person name="Kent A.D."/>
        </authorList>
    </citation>
    <scope>NUCLEOTIDE SEQUENCE</scope>
</reference>
<dbReference type="PRINTS" id="PR00463">
    <property type="entry name" value="EP450I"/>
</dbReference>
<keyword evidence="4" id="KW-0812">Transmembrane</keyword>
<keyword evidence="6" id="KW-1133">Transmembrane helix</keyword>
<dbReference type="InterPro" id="IPR036396">
    <property type="entry name" value="Cyt_P450_sf"/>
</dbReference>